<feature type="transmembrane region" description="Helical" evidence="13">
    <location>
        <begin position="251"/>
        <end position="275"/>
    </location>
</feature>
<dbReference type="InterPro" id="IPR038377">
    <property type="entry name" value="Na/Glc_symporter_sf"/>
</dbReference>
<feature type="transmembrane region" description="Helical" evidence="13">
    <location>
        <begin position="1074"/>
        <end position="1096"/>
    </location>
</feature>
<dbReference type="InterPro" id="IPR051163">
    <property type="entry name" value="Sodium:Solute_Symporter_SSF"/>
</dbReference>
<feature type="transmembrane region" description="Helical" evidence="13">
    <location>
        <begin position="365"/>
        <end position="390"/>
    </location>
</feature>
<keyword evidence="15" id="KW-1185">Reference proteome</keyword>
<evidence type="ECO:0000256" key="5">
    <source>
        <dbReference type="ARBA" id="ARBA00022475"/>
    </source>
</evidence>
<evidence type="ECO:0000256" key="4">
    <source>
        <dbReference type="ARBA" id="ARBA00022448"/>
    </source>
</evidence>
<dbReference type="GO" id="GO:0005886">
    <property type="term" value="C:plasma membrane"/>
    <property type="evidence" value="ECO:0007669"/>
    <property type="project" value="UniProtKB-SubCell"/>
</dbReference>
<evidence type="ECO:0000256" key="3">
    <source>
        <dbReference type="ARBA" id="ARBA00009657"/>
    </source>
</evidence>
<dbReference type="RefSeq" id="XP_022088816.1">
    <property type="nucleotide sequence ID" value="XM_022233124.1"/>
</dbReference>
<keyword evidence="7 13" id="KW-1133">Transmembrane helix</keyword>
<comment type="subcellular location">
    <subcellularLocation>
        <location evidence="1">Cell membrane</location>
        <topology evidence="1">Multi-pass membrane protein</topology>
    </subcellularLocation>
</comment>
<feature type="transmembrane region" description="Helical" evidence="13">
    <location>
        <begin position="920"/>
        <end position="943"/>
    </location>
</feature>
<feature type="transmembrane region" description="Helical" evidence="13">
    <location>
        <begin position="949"/>
        <end position="968"/>
    </location>
</feature>
<dbReference type="Proteomes" id="UP000694845">
    <property type="component" value="Unplaced"/>
</dbReference>
<evidence type="ECO:0000256" key="1">
    <source>
        <dbReference type="ARBA" id="ARBA00004651"/>
    </source>
</evidence>
<dbReference type="GeneID" id="110978267"/>
<sequence length="1157" mass="125408">MASSPSPASPYLQIEFTAEDDMARASDADYDASDTAGNQRVGSVSLGTESRAHLARQRAVDSQLRAMTVSTSVFFIALILLIFITGFACRSFIYGILRILEEEIDLSGSETVTIVLSYDIGFLVMLVVMALQNRKVHRPRSIGFGAFLIGVGLLVVCIPYFIVRSDLVDGQWYISKYQLCDQTIRPPNLNETIDAGGQPYRPVHNKPPKTHWNSVAWIVMGMVLAGIGAVPQFPFGITYLEDKLRGFGTPFYVAILLCAYLLGIWCGELAKMFMWQHVATANGKTVTLWWLGFFCSALMVLVIGLLIFMAKDPYKKLVKETKGASSAIVMDRTQNGRGYRRLETNGEDRPRVPARWRRILTNVQLICLGVAGSCEVAFMTGFLLFLPRYVGTISRMGRGPAAFYLGTTIISSCCIGILTSSGLVLCRKIKFRGLCRMVITGSAVALFFTWPLYIFRCDSPMIVGHWTGTGGQPSNWNVGDLLSDLNTTSQCNIDCWCTQLPFRPVCGSDGRTYLSPCLAGCHEEQISDEVDSQGLKLTNFTDCSCIMTSNNTVGAYALSGPCPSDCSNEWPFLCLVFAVFFMVGVQFGPMILLSIRCVIRADRIAALSFHVSLWHILGGGNCIDFSQWLTPLTTLSSVPSRTSFVLPCMLGVKRKYLEARFNKAVACCGLFGFALFALLYMGLISFTACAATTAVTGLSFGIAVLCLVGICTIYTVIGGIKAVIWTDAIQMLLIFATIVVVIIKGSLEMGGIGNVWRIAQEGGRIQLLNISPDLTEYYTIWGFVIGQLGNLSTTVCNQYIIQRYVACKTLAVAKTALVFFMIGSGIFIALCVLGGVTLYAYYAGCDPNIRGILSQPDELLPYFVVEVFRGVPGMAGFLLSGVLGASLSTLSSAFNGMAILIGEHGVKQLCKNLTDEKYTLVLKVLVTFVAIITFGITFLIPLIGSAVPALLAIAGAVGGPLFGIYLLGALSPRCKAKGAFFGYVVGATVGIWLGIGNVIHGNRLAGLLPLSVDACPVPPTSNMSDITLETMTTTFITADGPTTSLENSTFSPLPTDPVQQSGPILRPLYSVSRLWYPTITCLLTIVVAVVITLIFGGNDADTVDPRLYVQMPKWCHCAWPFGATVRKKSCDLQQAAKLEMKTTGTDPLFSESVGSPP</sequence>
<dbReference type="PROSITE" id="PS51465">
    <property type="entry name" value="KAZAL_2"/>
    <property type="match status" value="1"/>
</dbReference>
<evidence type="ECO:0000256" key="11">
    <source>
        <dbReference type="ARBA" id="ARBA00023157"/>
    </source>
</evidence>
<dbReference type="PROSITE" id="PS50283">
    <property type="entry name" value="NA_SOLUT_SYMP_3"/>
    <property type="match status" value="1"/>
</dbReference>
<dbReference type="GO" id="GO:0015293">
    <property type="term" value="F:symporter activity"/>
    <property type="evidence" value="ECO:0007669"/>
    <property type="project" value="TreeGrafter"/>
</dbReference>
<dbReference type="Gene3D" id="3.30.60.30">
    <property type="match status" value="1"/>
</dbReference>
<keyword evidence="4" id="KW-0813">Transport</keyword>
<dbReference type="InterPro" id="IPR002350">
    <property type="entry name" value="Kazal_dom"/>
</dbReference>
<dbReference type="OrthoDB" id="5062115at2759"/>
<keyword evidence="8" id="KW-0915">Sodium</keyword>
<keyword evidence="10 13" id="KW-0472">Membrane</keyword>
<dbReference type="GO" id="GO:0006814">
    <property type="term" value="P:sodium ion transport"/>
    <property type="evidence" value="ECO:0007669"/>
    <property type="project" value="UniProtKB-KW"/>
</dbReference>
<dbReference type="KEGG" id="aplc:110978267"/>
<dbReference type="PANTHER" id="PTHR42985:SF40">
    <property type="entry name" value="LD47995P-RELATED"/>
    <property type="match status" value="1"/>
</dbReference>
<dbReference type="AlphaFoldDB" id="A0A8B7Y8D7"/>
<evidence type="ECO:0000313" key="18">
    <source>
        <dbReference type="RefSeq" id="XP_022088818.1"/>
    </source>
</evidence>
<feature type="transmembrane region" description="Helical" evidence="13">
    <location>
        <begin position="402"/>
        <end position="426"/>
    </location>
</feature>
<dbReference type="SUPFAM" id="SSF103473">
    <property type="entry name" value="MFS general substrate transporter"/>
    <property type="match status" value="1"/>
</dbReference>
<feature type="transmembrane region" description="Helical" evidence="13">
    <location>
        <begin position="980"/>
        <end position="999"/>
    </location>
</feature>
<feature type="transmembrane region" description="Helical" evidence="13">
    <location>
        <begin position="143"/>
        <end position="163"/>
    </location>
</feature>
<feature type="transmembrane region" description="Helical" evidence="13">
    <location>
        <begin position="73"/>
        <end position="100"/>
    </location>
</feature>
<evidence type="ECO:0000256" key="13">
    <source>
        <dbReference type="SAM" id="Phobius"/>
    </source>
</evidence>
<reference evidence="16 17" key="1">
    <citation type="submission" date="2025-04" db="UniProtKB">
        <authorList>
            <consortium name="RefSeq"/>
        </authorList>
    </citation>
    <scope>IDENTIFICATION</scope>
</reference>
<evidence type="ECO:0000256" key="2">
    <source>
        <dbReference type="ARBA" id="ARBA00006434"/>
    </source>
</evidence>
<feature type="transmembrane region" description="Helical" evidence="13">
    <location>
        <begin position="817"/>
        <end position="842"/>
    </location>
</feature>
<dbReference type="RefSeq" id="XP_022088817.1">
    <property type="nucleotide sequence ID" value="XM_022233125.1"/>
</dbReference>
<dbReference type="Gene3D" id="1.20.1730.10">
    <property type="entry name" value="Sodium/glucose cotransporter"/>
    <property type="match status" value="1"/>
</dbReference>
<dbReference type="InterPro" id="IPR036259">
    <property type="entry name" value="MFS_trans_sf"/>
</dbReference>
<dbReference type="Pfam" id="PF07648">
    <property type="entry name" value="Kazal_2"/>
    <property type="match status" value="1"/>
</dbReference>
<evidence type="ECO:0000256" key="9">
    <source>
        <dbReference type="ARBA" id="ARBA00023065"/>
    </source>
</evidence>
<feature type="transmembrane region" description="Helical" evidence="13">
    <location>
        <begin position="112"/>
        <end position="131"/>
    </location>
</feature>
<feature type="domain" description="Kazal-like" evidence="14">
    <location>
        <begin position="485"/>
        <end position="544"/>
    </location>
</feature>
<feature type="transmembrane region" description="Helical" evidence="13">
    <location>
        <begin position="570"/>
        <end position="593"/>
    </location>
</feature>
<evidence type="ECO:0000313" key="17">
    <source>
        <dbReference type="RefSeq" id="XP_022088817.1"/>
    </source>
</evidence>
<feature type="transmembrane region" description="Helical" evidence="13">
    <location>
        <begin position="877"/>
        <end position="900"/>
    </location>
</feature>
<keyword evidence="5" id="KW-1003">Cell membrane</keyword>
<protein>
    <submittedName>
        <fullName evidence="16 17">Uncharacterized protein LOC110978267 isoform X1</fullName>
    </submittedName>
</protein>
<proteinExistence type="inferred from homology"/>
<evidence type="ECO:0000259" key="14">
    <source>
        <dbReference type="PROSITE" id="PS51465"/>
    </source>
</evidence>
<dbReference type="InterPro" id="IPR036058">
    <property type="entry name" value="Kazal_dom_sf"/>
</dbReference>
<feature type="transmembrane region" description="Helical" evidence="13">
    <location>
        <begin position="694"/>
        <end position="717"/>
    </location>
</feature>
<feature type="transmembrane region" description="Helical" evidence="13">
    <location>
        <begin position="215"/>
        <end position="239"/>
    </location>
</feature>
<gene>
    <name evidence="16 17 18" type="primary">LOC110978267</name>
</gene>
<dbReference type="Gene3D" id="1.20.1250.20">
    <property type="entry name" value="MFS general substrate transporter like domains"/>
    <property type="match status" value="1"/>
</dbReference>
<feature type="transmembrane region" description="Helical" evidence="13">
    <location>
        <begin position="777"/>
        <end position="796"/>
    </location>
</feature>
<comment type="similarity">
    <text evidence="3">Belongs to the organo anion transporter (TC 2.A.60) family.</text>
</comment>
<comment type="similarity">
    <text evidence="2">Belongs to the sodium:solute symporter (SSF) (TC 2.A.21) family.</text>
</comment>
<dbReference type="PANTHER" id="PTHR42985">
    <property type="entry name" value="SODIUM-COUPLED MONOCARBOXYLATE TRANSPORTER"/>
    <property type="match status" value="1"/>
</dbReference>
<dbReference type="InterPro" id="IPR001734">
    <property type="entry name" value="Na/solute_symporter"/>
</dbReference>
<keyword evidence="11" id="KW-1015">Disulfide bond</keyword>
<dbReference type="Pfam" id="PF03137">
    <property type="entry name" value="OATP"/>
    <property type="match status" value="1"/>
</dbReference>
<evidence type="ECO:0000256" key="8">
    <source>
        <dbReference type="ARBA" id="ARBA00023053"/>
    </source>
</evidence>
<feature type="transmembrane region" description="Helical" evidence="13">
    <location>
        <begin position="729"/>
        <end position="747"/>
    </location>
</feature>
<evidence type="ECO:0000256" key="10">
    <source>
        <dbReference type="ARBA" id="ARBA00023136"/>
    </source>
</evidence>
<dbReference type="RefSeq" id="XP_022088818.1">
    <property type="nucleotide sequence ID" value="XM_022233126.1"/>
</dbReference>
<keyword evidence="9" id="KW-0406">Ion transport</keyword>
<evidence type="ECO:0000313" key="15">
    <source>
        <dbReference type="Proteomes" id="UP000694845"/>
    </source>
</evidence>
<feature type="transmembrane region" description="Helical" evidence="13">
    <location>
        <begin position="287"/>
        <end position="309"/>
    </location>
</feature>
<evidence type="ECO:0000256" key="6">
    <source>
        <dbReference type="ARBA" id="ARBA00022692"/>
    </source>
</evidence>
<dbReference type="SMART" id="SM00280">
    <property type="entry name" value="KAZAL"/>
    <property type="match status" value="1"/>
</dbReference>
<feature type="transmembrane region" description="Helical" evidence="13">
    <location>
        <begin position="433"/>
        <end position="453"/>
    </location>
</feature>
<evidence type="ECO:0000256" key="7">
    <source>
        <dbReference type="ARBA" id="ARBA00022989"/>
    </source>
</evidence>
<dbReference type="InterPro" id="IPR004156">
    <property type="entry name" value="OATP"/>
</dbReference>
<keyword evidence="6 13" id="KW-0812">Transmembrane</keyword>
<dbReference type="Pfam" id="PF00474">
    <property type="entry name" value="SSF"/>
    <property type="match status" value="1"/>
</dbReference>
<feature type="transmembrane region" description="Helical" evidence="13">
    <location>
        <begin position="664"/>
        <end position="688"/>
    </location>
</feature>
<dbReference type="SUPFAM" id="SSF100895">
    <property type="entry name" value="Kazal-type serine protease inhibitors"/>
    <property type="match status" value="1"/>
</dbReference>
<evidence type="ECO:0000313" key="16">
    <source>
        <dbReference type="RefSeq" id="XP_022088816.1"/>
    </source>
</evidence>
<accession>A0A8B7Y8D7</accession>
<evidence type="ECO:0000256" key="12">
    <source>
        <dbReference type="ARBA" id="ARBA00023201"/>
    </source>
</evidence>
<name>A0A8B7Y8D7_ACAPL</name>
<organism evidence="15 17">
    <name type="scientific">Acanthaster planci</name>
    <name type="common">Crown-of-thorns starfish</name>
    <dbReference type="NCBI Taxonomy" id="133434"/>
    <lineage>
        <taxon>Eukaryota</taxon>
        <taxon>Metazoa</taxon>
        <taxon>Echinodermata</taxon>
        <taxon>Eleutherozoa</taxon>
        <taxon>Asterozoa</taxon>
        <taxon>Asteroidea</taxon>
        <taxon>Valvatacea</taxon>
        <taxon>Valvatida</taxon>
        <taxon>Acanthasteridae</taxon>
        <taxon>Acanthaster</taxon>
    </lineage>
</organism>
<keyword evidence="12" id="KW-0739">Sodium transport</keyword>